<dbReference type="Proteomes" id="UP000199223">
    <property type="component" value="Unassembled WGS sequence"/>
</dbReference>
<evidence type="ECO:0008006" key="4">
    <source>
        <dbReference type="Google" id="ProtNLM"/>
    </source>
</evidence>
<name>A0A1H7BYQ0_9DEIO</name>
<dbReference type="AlphaFoldDB" id="A0A1H7BYQ0"/>
<dbReference type="OrthoDB" id="71239at2"/>
<feature type="signal peptide" evidence="1">
    <location>
        <begin position="1"/>
        <end position="17"/>
    </location>
</feature>
<reference evidence="3" key="1">
    <citation type="submission" date="2016-10" db="EMBL/GenBank/DDBJ databases">
        <authorList>
            <person name="Varghese N."/>
            <person name="Submissions S."/>
        </authorList>
    </citation>
    <scope>NUCLEOTIDE SEQUENCE [LARGE SCALE GENOMIC DNA]</scope>
    <source>
        <strain evidence="3">CGMCC 1.10218</strain>
    </source>
</reference>
<organism evidence="2 3">
    <name type="scientific">Deinococcus reticulitermitis</name>
    <dbReference type="NCBI Taxonomy" id="856736"/>
    <lineage>
        <taxon>Bacteria</taxon>
        <taxon>Thermotogati</taxon>
        <taxon>Deinococcota</taxon>
        <taxon>Deinococci</taxon>
        <taxon>Deinococcales</taxon>
        <taxon>Deinococcaceae</taxon>
        <taxon>Deinococcus</taxon>
    </lineage>
</organism>
<dbReference type="EMBL" id="FNZA01000019">
    <property type="protein sequence ID" value="SEJ79842.1"/>
    <property type="molecule type" value="Genomic_DNA"/>
</dbReference>
<sequence length="238" mass="25307">MRKALALAALVLGTAQAAEQLVGPPLPGCYRVNRLYSDGPRQVITAICGDVKGSALVLARDRASGRTLWKSDWKGVPVLTGAGRGHSAVTLYSVISGDILTRREDSLLRLSDGAVLRRGNFTTEAVVGDHALLIDRDKASLGSPGAPFLVNGSKLTGEVRSVASGQTLTRDFPIPARPGCGLHRVIGADRPGGIGTNIQQYAVKGGRLTVPRMDDCGRFNTVFEWSRVPLPRPTQTPF</sequence>
<evidence type="ECO:0000313" key="2">
    <source>
        <dbReference type="EMBL" id="SEJ79842.1"/>
    </source>
</evidence>
<dbReference type="RefSeq" id="WP_092265430.1">
    <property type="nucleotide sequence ID" value="NZ_FNZA01000019.1"/>
</dbReference>
<keyword evidence="3" id="KW-1185">Reference proteome</keyword>
<feature type="chain" id="PRO_5011451368" description="PQQ-like domain-containing protein" evidence="1">
    <location>
        <begin position="18"/>
        <end position="238"/>
    </location>
</feature>
<proteinExistence type="predicted"/>
<keyword evidence="1" id="KW-0732">Signal</keyword>
<dbReference type="STRING" id="856736.SAMN04488058_11925"/>
<evidence type="ECO:0000256" key="1">
    <source>
        <dbReference type="SAM" id="SignalP"/>
    </source>
</evidence>
<evidence type="ECO:0000313" key="3">
    <source>
        <dbReference type="Proteomes" id="UP000199223"/>
    </source>
</evidence>
<accession>A0A1H7BYQ0</accession>
<gene>
    <name evidence="2" type="ORF">SAMN04488058_11925</name>
</gene>
<protein>
    <recommendedName>
        <fullName evidence="4">PQQ-like domain-containing protein</fullName>
    </recommendedName>
</protein>